<evidence type="ECO:0000256" key="1">
    <source>
        <dbReference type="PROSITE-ProRule" id="PRU00024"/>
    </source>
</evidence>
<dbReference type="PANTHER" id="PTHR25462:SF296">
    <property type="entry name" value="MEIOTIC P26, ISOFORM F"/>
    <property type="match status" value="1"/>
</dbReference>
<dbReference type="AlphaFoldDB" id="A0A6J8EJ10"/>
<dbReference type="CDD" id="cd19756">
    <property type="entry name" value="Bbox2"/>
    <property type="match status" value="1"/>
</dbReference>
<dbReference type="EMBL" id="CACVKT020009052">
    <property type="protein sequence ID" value="CAC5419722.1"/>
    <property type="molecule type" value="Genomic_DNA"/>
</dbReference>
<dbReference type="SMART" id="SM00336">
    <property type="entry name" value="BBOX"/>
    <property type="match status" value="2"/>
</dbReference>
<proteinExistence type="predicted"/>
<feature type="domain" description="B box-type" evidence="2">
    <location>
        <begin position="4"/>
        <end position="48"/>
    </location>
</feature>
<name>A0A6J8EJ10_MYTCO</name>
<gene>
    <name evidence="3" type="ORF">MCOR_52029</name>
</gene>
<sequence>MAQISSNKCNTCEKDNAGLYCYECQYYLCAPCRLFHDKFIKNHKVTESFKIDRSMFASTLKCESHNLEYVHYCKNCKCLTCLACTTTVHKSHEFTDMTEVAASAREDLKQTNCNVKSKLNVLSALIDEIENIKVKNLQEEINQFVEEARMISDELLRIIESVAEQNVNRATDFLTNEQQGMNFELAKLKKIRKDYRSITEKIDQLVKIEHDMTFYVQQKSLTKDFVETESIPTVTDPDKIGKFKIDDFIDQVVEKIQSKYSIR</sequence>
<dbReference type="PANTHER" id="PTHR25462">
    <property type="entry name" value="BONUS, ISOFORM C-RELATED"/>
    <property type="match status" value="1"/>
</dbReference>
<dbReference type="CDD" id="cd19757">
    <property type="entry name" value="Bbox1"/>
    <property type="match status" value="1"/>
</dbReference>
<dbReference type="Gene3D" id="3.30.160.60">
    <property type="entry name" value="Classic Zinc Finger"/>
    <property type="match status" value="1"/>
</dbReference>
<dbReference type="GO" id="GO:0008270">
    <property type="term" value="F:zinc ion binding"/>
    <property type="evidence" value="ECO:0007669"/>
    <property type="project" value="UniProtKB-KW"/>
</dbReference>
<keyword evidence="4" id="KW-1185">Reference proteome</keyword>
<accession>A0A6J8EJ10</accession>
<dbReference type="InterPro" id="IPR047153">
    <property type="entry name" value="TRIM45/56/19-like"/>
</dbReference>
<dbReference type="PROSITE" id="PS50119">
    <property type="entry name" value="ZF_BBOX"/>
    <property type="match status" value="2"/>
</dbReference>
<protein>
    <recommendedName>
        <fullName evidence="2">B box-type domain-containing protein</fullName>
    </recommendedName>
</protein>
<dbReference type="Proteomes" id="UP000507470">
    <property type="component" value="Unassembled WGS sequence"/>
</dbReference>
<feature type="domain" description="B box-type" evidence="2">
    <location>
        <begin position="57"/>
        <end position="97"/>
    </location>
</feature>
<reference evidence="3 4" key="1">
    <citation type="submission" date="2020-06" db="EMBL/GenBank/DDBJ databases">
        <authorList>
            <person name="Li R."/>
            <person name="Bekaert M."/>
        </authorList>
    </citation>
    <scope>NUCLEOTIDE SEQUENCE [LARGE SCALE GENOMIC DNA]</scope>
    <source>
        <strain evidence="4">wild</strain>
    </source>
</reference>
<keyword evidence="1" id="KW-0863">Zinc-finger</keyword>
<dbReference type="SUPFAM" id="SSF57845">
    <property type="entry name" value="B-box zinc-binding domain"/>
    <property type="match status" value="1"/>
</dbReference>
<dbReference type="InterPro" id="IPR000315">
    <property type="entry name" value="Znf_B-box"/>
</dbReference>
<dbReference type="OrthoDB" id="6190120at2759"/>
<keyword evidence="1" id="KW-0479">Metal-binding</keyword>
<evidence type="ECO:0000259" key="2">
    <source>
        <dbReference type="PROSITE" id="PS50119"/>
    </source>
</evidence>
<evidence type="ECO:0000313" key="4">
    <source>
        <dbReference type="Proteomes" id="UP000507470"/>
    </source>
</evidence>
<organism evidence="3 4">
    <name type="scientific">Mytilus coruscus</name>
    <name type="common">Sea mussel</name>
    <dbReference type="NCBI Taxonomy" id="42192"/>
    <lineage>
        <taxon>Eukaryota</taxon>
        <taxon>Metazoa</taxon>
        <taxon>Spiralia</taxon>
        <taxon>Lophotrochozoa</taxon>
        <taxon>Mollusca</taxon>
        <taxon>Bivalvia</taxon>
        <taxon>Autobranchia</taxon>
        <taxon>Pteriomorphia</taxon>
        <taxon>Mytilida</taxon>
        <taxon>Mytiloidea</taxon>
        <taxon>Mytilidae</taxon>
        <taxon>Mytilinae</taxon>
        <taxon>Mytilus</taxon>
    </lineage>
</organism>
<evidence type="ECO:0000313" key="3">
    <source>
        <dbReference type="EMBL" id="CAC5419722.1"/>
    </source>
</evidence>
<keyword evidence="1" id="KW-0862">Zinc</keyword>